<sequence length="391" mass="42764">MAQMRIFQAEIVGNNVEIIFELNMRTFCLSVAPMRKNASPSHLYFTQTCNALVQLVLQTNGGNWHLSRGQTQIHDTLANIPKPELLALCCTSLRPGRLQLYLSREPRRCELRQDDLSGEPVLRLTKTSRVLPDPERQALGGEDRHFASMYASDAGMGCVSANEVSVTSTTSISPARICGDVYRTDAAGGAAAVTYHCIAARDAGVRGARRWACPQRRQLVARQALQAACAAEPDDDDGGGCIRVPALLAYLYDDDDEEEEEDGEVRRSRVMGGLYRRIEGGVPLRVFLAAAAGRGEPKMGAVSAVATEVAGMVAGLHRREFVWGGESEEMEGDAERRTLMDCLVVDRQGHAWLVDGFGAGYHQEALQSDDRAVMALLSQMKLYFPEDEEGG</sequence>
<keyword evidence="2" id="KW-1185">Reference proteome</keyword>
<organism evidence="1 2">
    <name type="scientific">Cordyceps fumosorosea (strain ARSEF 2679)</name>
    <name type="common">Isaria fumosorosea</name>
    <dbReference type="NCBI Taxonomy" id="1081104"/>
    <lineage>
        <taxon>Eukaryota</taxon>
        <taxon>Fungi</taxon>
        <taxon>Dikarya</taxon>
        <taxon>Ascomycota</taxon>
        <taxon>Pezizomycotina</taxon>
        <taxon>Sordariomycetes</taxon>
        <taxon>Hypocreomycetidae</taxon>
        <taxon>Hypocreales</taxon>
        <taxon>Cordycipitaceae</taxon>
        <taxon>Cordyceps</taxon>
    </lineage>
</organism>
<dbReference type="EMBL" id="AZHB01000005">
    <property type="protein sequence ID" value="OAA69567.1"/>
    <property type="molecule type" value="Genomic_DNA"/>
</dbReference>
<reference evidence="1 2" key="1">
    <citation type="journal article" date="2016" name="Genome Biol. Evol.">
        <title>Divergent and convergent evolution of fungal pathogenicity.</title>
        <authorList>
            <person name="Shang Y."/>
            <person name="Xiao G."/>
            <person name="Zheng P."/>
            <person name="Cen K."/>
            <person name="Zhan S."/>
            <person name="Wang C."/>
        </authorList>
    </citation>
    <scope>NUCLEOTIDE SEQUENCE [LARGE SCALE GENOMIC DNA]</scope>
    <source>
        <strain evidence="1 2">ARSEF 2679</strain>
    </source>
</reference>
<name>A0A168B3E5_CORFA</name>
<gene>
    <name evidence="1" type="ORF">ISF_02837</name>
</gene>
<dbReference type="AlphaFoldDB" id="A0A168B3E5"/>
<dbReference type="GeneID" id="30019129"/>
<dbReference type="RefSeq" id="XP_018706171.1">
    <property type="nucleotide sequence ID" value="XM_018846443.1"/>
</dbReference>
<evidence type="ECO:0000313" key="2">
    <source>
        <dbReference type="Proteomes" id="UP000076744"/>
    </source>
</evidence>
<comment type="caution">
    <text evidence="1">The sequence shown here is derived from an EMBL/GenBank/DDBJ whole genome shotgun (WGS) entry which is preliminary data.</text>
</comment>
<proteinExistence type="predicted"/>
<dbReference type="Proteomes" id="UP000076744">
    <property type="component" value="Unassembled WGS sequence"/>
</dbReference>
<dbReference type="OrthoDB" id="10511536at2759"/>
<evidence type="ECO:0000313" key="1">
    <source>
        <dbReference type="EMBL" id="OAA69567.1"/>
    </source>
</evidence>
<protein>
    <submittedName>
        <fullName evidence="1">Uncharacterized protein</fullName>
    </submittedName>
</protein>
<accession>A0A168B3E5</accession>